<dbReference type="InterPro" id="IPR014718">
    <property type="entry name" value="GH-type_carb-bd"/>
</dbReference>
<dbReference type="CDD" id="cd09019">
    <property type="entry name" value="galactose_mutarotase_like"/>
    <property type="match status" value="1"/>
</dbReference>
<dbReference type="InterPro" id="IPR047215">
    <property type="entry name" value="Galactose_mutarotase-like"/>
</dbReference>
<gene>
    <name evidence="9" type="ORF">H4683_003433</name>
</gene>
<dbReference type="AlphaFoldDB" id="A0A927MKC5"/>
<evidence type="ECO:0000256" key="7">
    <source>
        <dbReference type="PIRSR" id="PIRSR005096-2"/>
    </source>
</evidence>
<comment type="similarity">
    <text evidence="2 5">Belongs to the aldose epimerase family.</text>
</comment>
<comment type="catalytic activity">
    <reaction evidence="5">
        <text>alpha-D-glucose = beta-D-glucose</text>
        <dbReference type="Rhea" id="RHEA:10264"/>
        <dbReference type="ChEBI" id="CHEBI:15903"/>
        <dbReference type="ChEBI" id="CHEBI:17925"/>
        <dbReference type="EC" id="5.1.3.3"/>
    </reaction>
</comment>
<dbReference type="GO" id="GO:0005737">
    <property type="term" value="C:cytoplasm"/>
    <property type="evidence" value="ECO:0007669"/>
    <property type="project" value="TreeGrafter"/>
</dbReference>
<evidence type="ECO:0000256" key="3">
    <source>
        <dbReference type="ARBA" id="ARBA00023235"/>
    </source>
</evidence>
<protein>
    <recommendedName>
        <fullName evidence="5">Aldose 1-epimerase</fullName>
        <ecNumber evidence="5">5.1.3.3</ecNumber>
    </recommendedName>
</protein>
<evidence type="ECO:0000256" key="2">
    <source>
        <dbReference type="ARBA" id="ARBA00006206"/>
    </source>
</evidence>
<evidence type="ECO:0000256" key="1">
    <source>
        <dbReference type="ARBA" id="ARBA00005028"/>
    </source>
</evidence>
<evidence type="ECO:0000313" key="10">
    <source>
        <dbReference type="Proteomes" id="UP000658225"/>
    </source>
</evidence>
<feature type="active site" description="Proton acceptor" evidence="6">
    <location>
        <position position="309"/>
    </location>
</feature>
<dbReference type="GO" id="GO:0030246">
    <property type="term" value="F:carbohydrate binding"/>
    <property type="evidence" value="ECO:0007669"/>
    <property type="project" value="InterPro"/>
</dbReference>
<dbReference type="InterPro" id="IPR008183">
    <property type="entry name" value="Aldose_1/G6P_1-epimerase"/>
</dbReference>
<keyword evidence="3 5" id="KW-0413">Isomerase</keyword>
<keyword evidence="4 5" id="KW-0119">Carbohydrate metabolism</keyword>
<dbReference type="NCBIfam" id="NF008277">
    <property type="entry name" value="PRK11055.1"/>
    <property type="match status" value="1"/>
</dbReference>
<dbReference type="PIRSF" id="PIRSF005096">
    <property type="entry name" value="GALM"/>
    <property type="match status" value="1"/>
</dbReference>
<comment type="caution">
    <text evidence="9">The sequence shown here is derived from an EMBL/GenBank/DDBJ whole genome shotgun (WGS) entry which is preliminary data.</text>
</comment>
<dbReference type="InterPro" id="IPR015443">
    <property type="entry name" value="Aldose_1-epimerase"/>
</dbReference>
<organism evidence="9 10">
    <name type="scientific">Sporosarcina limicola</name>
    <dbReference type="NCBI Taxonomy" id="34101"/>
    <lineage>
        <taxon>Bacteria</taxon>
        <taxon>Bacillati</taxon>
        <taxon>Bacillota</taxon>
        <taxon>Bacilli</taxon>
        <taxon>Bacillales</taxon>
        <taxon>Caryophanaceae</taxon>
        <taxon>Sporosarcina</taxon>
    </lineage>
</organism>
<evidence type="ECO:0000256" key="6">
    <source>
        <dbReference type="PIRSR" id="PIRSR005096-1"/>
    </source>
</evidence>
<dbReference type="GO" id="GO:0006006">
    <property type="term" value="P:glucose metabolic process"/>
    <property type="evidence" value="ECO:0007669"/>
    <property type="project" value="TreeGrafter"/>
</dbReference>
<dbReference type="Proteomes" id="UP000658225">
    <property type="component" value="Unassembled WGS sequence"/>
</dbReference>
<dbReference type="RefSeq" id="WP_192599970.1">
    <property type="nucleotide sequence ID" value="NZ_JADBEL010000024.1"/>
</dbReference>
<dbReference type="Pfam" id="PF01263">
    <property type="entry name" value="Aldose_epim"/>
    <property type="match status" value="1"/>
</dbReference>
<dbReference type="PANTHER" id="PTHR10091">
    <property type="entry name" value="ALDOSE-1-EPIMERASE"/>
    <property type="match status" value="1"/>
</dbReference>
<dbReference type="EMBL" id="JADBEL010000024">
    <property type="protein sequence ID" value="MBE1556310.1"/>
    <property type="molecule type" value="Genomic_DNA"/>
</dbReference>
<feature type="active site" description="Proton donor" evidence="6">
    <location>
        <position position="175"/>
    </location>
</feature>
<comment type="pathway">
    <text evidence="1 5">Carbohydrate metabolism; hexose metabolism.</text>
</comment>
<proteinExistence type="inferred from homology"/>
<reference evidence="9" key="1">
    <citation type="submission" date="2020-10" db="EMBL/GenBank/DDBJ databases">
        <title>Genomic Encyclopedia of Type Strains, Phase IV (KMG-IV): sequencing the most valuable type-strain genomes for metagenomic binning, comparative biology and taxonomic classification.</title>
        <authorList>
            <person name="Goeker M."/>
        </authorList>
    </citation>
    <scope>NUCLEOTIDE SEQUENCE</scope>
    <source>
        <strain evidence="9">DSM 13886</strain>
    </source>
</reference>
<dbReference type="PANTHER" id="PTHR10091:SF0">
    <property type="entry name" value="GALACTOSE MUTAROTASE"/>
    <property type="match status" value="1"/>
</dbReference>
<dbReference type="EC" id="5.1.3.3" evidence="5"/>
<accession>A0A927MKC5</accession>
<dbReference type="InterPro" id="IPR011013">
    <property type="entry name" value="Gal_mutarotase_sf_dom"/>
</dbReference>
<dbReference type="GO" id="GO:0033499">
    <property type="term" value="P:galactose catabolic process via UDP-galactose, Leloir pathway"/>
    <property type="evidence" value="ECO:0007669"/>
    <property type="project" value="TreeGrafter"/>
</dbReference>
<feature type="binding site" evidence="8">
    <location>
        <begin position="175"/>
        <end position="177"/>
    </location>
    <ligand>
        <name>beta-D-galactose</name>
        <dbReference type="ChEBI" id="CHEBI:27667"/>
    </ligand>
</feature>
<sequence length="345" mass="38823">MKIEVQNIADKWQLYTLTNNNDMSVSILDFGGIITEINVPDRKNNIENIVLSYKDYTDYEKNPEFLGAIIGRIAGRIKDATFVLEGKKHFLEANEGTHHIHGGLKGFHQVIWKVTPFQTDDTVGVKMTHTTPDGEGGYPGNVKVSVTYTLNNKNELILDYLAVTDKITVLTMTNHSYFNLSGNAAETIHSHHVTIDSNEFIELDRELFPTGKKINVVNTPFDFQNGRKLADVISSTSAQNLVADYGYDHYFILNHKKQESIIVKDEKSGRRMTIKTNQPGVVMYTSNTLDEDLDLAEGTARPYLGVCFETQASPASLHYEDFPTVILKANETYNKQTVFSFGIEK</sequence>
<dbReference type="Gene3D" id="2.70.98.10">
    <property type="match status" value="1"/>
</dbReference>
<evidence type="ECO:0000256" key="8">
    <source>
        <dbReference type="PIRSR" id="PIRSR005096-3"/>
    </source>
</evidence>
<evidence type="ECO:0000256" key="4">
    <source>
        <dbReference type="ARBA" id="ARBA00023277"/>
    </source>
</evidence>
<evidence type="ECO:0000256" key="5">
    <source>
        <dbReference type="PIRNR" id="PIRNR005096"/>
    </source>
</evidence>
<keyword evidence="10" id="KW-1185">Reference proteome</keyword>
<feature type="binding site" evidence="7">
    <location>
        <position position="248"/>
    </location>
    <ligand>
        <name>beta-D-galactose</name>
        <dbReference type="ChEBI" id="CHEBI:27667"/>
    </ligand>
</feature>
<evidence type="ECO:0000313" key="9">
    <source>
        <dbReference type="EMBL" id="MBE1556310.1"/>
    </source>
</evidence>
<name>A0A927MKC5_9BACL</name>
<dbReference type="SUPFAM" id="SSF74650">
    <property type="entry name" value="Galactose mutarotase-like"/>
    <property type="match status" value="1"/>
</dbReference>
<dbReference type="GO" id="GO:0004034">
    <property type="term" value="F:aldose 1-epimerase activity"/>
    <property type="evidence" value="ECO:0007669"/>
    <property type="project" value="UniProtKB-EC"/>
</dbReference>